<proteinExistence type="predicted"/>
<feature type="transmembrane region" description="Helical" evidence="1">
    <location>
        <begin position="109"/>
        <end position="128"/>
    </location>
</feature>
<reference evidence="2" key="1">
    <citation type="journal article" date="2014" name="Int. J. Syst. Evol. Microbiol.">
        <title>Complete genome sequence of Corynebacterium casei LMG S-19264T (=DSM 44701T), isolated from a smear-ripened cheese.</title>
        <authorList>
            <consortium name="US DOE Joint Genome Institute (JGI-PGF)"/>
            <person name="Walter F."/>
            <person name="Albersmeier A."/>
            <person name="Kalinowski J."/>
            <person name="Ruckert C."/>
        </authorList>
    </citation>
    <scope>NUCLEOTIDE SEQUENCE</scope>
    <source>
        <strain evidence="2">JCM 4518</strain>
    </source>
</reference>
<accession>A0A918W240</accession>
<feature type="transmembrane region" description="Helical" evidence="1">
    <location>
        <begin position="40"/>
        <end position="59"/>
    </location>
</feature>
<dbReference type="EMBL" id="BMUL01000001">
    <property type="protein sequence ID" value="GHA63651.1"/>
    <property type="molecule type" value="Genomic_DNA"/>
</dbReference>
<reference evidence="2" key="2">
    <citation type="submission" date="2020-09" db="EMBL/GenBank/DDBJ databases">
        <authorList>
            <person name="Sun Q."/>
            <person name="Ohkuma M."/>
        </authorList>
    </citation>
    <scope>NUCLEOTIDE SEQUENCE</scope>
    <source>
        <strain evidence="2">JCM 4518</strain>
    </source>
</reference>
<dbReference type="RefSeq" id="WP_189974312.1">
    <property type="nucleotide sequence ID" value="NZ_BMUL01000001.1"/>
</dbReference>
<keyword evidence="1" id="KW-0812">Transmembrane</keyword>
<evidence type="ECO:0000313" key="2">
    <source>
        <dbReference type="EMBL" id="GHA63651.1"/>
    </source>
</evidence>
<comment type="caution">
    <text evidence="2">The sequence shown here is derived from an EMBL/GenBank/DDBJ whole genome shotgun (WGS) entry which is preliminary data.</text>
</comment>
<dbReference type="AlphaFoldDB" id="A0A918W240"/>
<keyword evidence="3" id="KW-1185">Reference proteome</keyword>
<protein>
    <submittedName>
        <fullName evidence="2">Uncharacterized protein</fullName>
    </submittedName>
</protein>
<keyword evidence="1" id="KW-1133">Transmembrane helix</keyword>
<name>A0A918W240_9ACTN</name>
<organism evidence="2 3">
    <name type="scientific">Streptomyces termitum</name>
    <dbReference type="NCBI Taxonomy" id="67368"/>
    <lineage>
        <taxon>Bacteria</taxon>
        <taxon>Bacillati</taxon>
        <taxon>Actinomycetota</taxon>
        <taxon>Actinomycetes</taxon>
        <taxon>Kitasatosporales</taxon>
        <taxon>Streptomycetaceae</taxon>
        <taxon>Streptomyces</taxon>
    </lineage>
</organism>
<sequence>MAGAEESQGAPARQRAWLMGAVAAAGGATLLGMLTGPLFGGFFLLTGVPAATPLLLLWHARGCARLCLVIGTALLIWGVVAFQILMFLFLPAALLFLTAAFVQPGSRPGAVWTVVTPLAVTAVFAWALL</sequence>
<keyword evidence="1" id="KW-0472">Membrane</keyword>
<feature type="transmembrane region" description="Helical" evidence="1">
    <location>
        <begin position="16"/>
        <end position="34"/>
    </location>
</feature>
<evidence type="ECO:0000313" key="3">
    <source>
        <dbReference type="Proteomes" id="UP000644020"/>
    </source>
</evidence>
<evidence type="ECO:0000256" key="1">
    <source>
        <dbReference type="SAM" id="Phobius"/>
    </source>
</evidence>
<feature type="transmembrane region" description="Helical" evidence="1">
    <location>
        <begin position="66"/>
        <end position="97"/>
    </location>
</feature>
<gene>
    <name evidence="2" type="ORF">GCM10010305_01310</name>
</gene>
<dbReference type="Proteomes" id="UP000644020">
    <property type="component" value="Unassembled WGS sequence"/>
</dbReference>